<dbReference type="RefSeq" id="WP_226747481.1">
    <property type="nucleotide sequence ID" value="NZ_JAJATZ010000002.1"/>
</dbReference>
<reference evidence="1" key="1">
    <citation type="submission" date="2021-10" db="EMBL/GenBank/DDBJ databases">
        <title>Loktanella gaetbuli sp. nov., isolated from a tidal flat.</title>
        <authorList>
            <person name="Park S."/>
            <person name="Yoon J.-H."/>
        </authorList>
    </citation>
    <scope>NUCLEOTIDE SEQUENCE</scope>
    <source>
        <strain evidence="1">TSTF-M6</strain>
    </source>
</reference>
<dbReference type="Proteomes" id="UP001138961">
    <property type="component" value="Unassembled WGS sequence"/>
</dbReference>
<proteinExistence type="predicted"/>
<organism evidence="1 2">
    <name type="scientific">Loktanella gaetbuli</name>
    <dbReference type="NCBI Taxonomy" id="2881335"/>
    <lineage>
        <taxon>Bacteria</taxon>
        <taxon>Pseudomonadati</taxon>
        <taxon>Pseudomonadota</taxon>
        <taxon>Alphaproteobacteria</taxon>
        <taxon>Rhodobacterales</taxon>
        <taxon>Roseobacteraceae</taxon>
        <taxon>Loktanella</taxon>
    </lineage>
</organism>
<comment type="caution">
    <text evidence="1">The sequence shown here is derived from an EMBL/GenBank/DDBJ whole genome shotgun (WGS) entry which is preliminary data.</text>
</comment>
<evidence type="ECO:0000313" key="2">
    <source>
        <dbReference type="Proteomes" id="UP001138961"/>
    </source>
</evidence>
<evidence type="ECO:0000313" key="1">
    <source>
        <dbReference type="EMBL" id="MCB5198567.1"/>
    </source>
</evidence>
<name>A0ABS8BS40_9RHOB</name>
<keyword evidence="2" id="KW-1185">Reference proteome</keyword>
<dbReference type="EMBL" id="JAJATZ010000002">
    <property type="protein sequence ID" value="MCB5198567.1"/>
    <property type="molecule type" value="Genomic_DNA"/>
</dbReference>
<protein>
    <submittedName>
        <fullName evidence="1">Uncharacterized protein</fullName>
    </submittedName>
</protein>
<accession>A0ABS8BS40</accession>
<sequence length="76" mass="8256">MNLVPFTTSPAVQMAADAAELMTEEQRVAFAMQLILSITAPSCSQHLLRVSAQARATADQIERTRQIARAVSARNV</sequence>
<gene>
    <name evidence="1" type="ORF">LGQ03_04890</name>
</gene>